<evidence type="ECO:0000256" key="3">
    <source>
        <dbReference type="ARBA" id="ARBA00018111"/>
    </source>
</evidence>
<dbReference type="InterPro" id="IPR003783">
    <property type="entry name" value="Regulatory_RecX"/>
</dbReference>
<keyword evidence="10" id="KW-1185">Reference proteome</keyword>
<dbReference type="InterPro" id="IPR036388">
    <property type="entry name" value="WH-like_DNA-bd_sf"/>
</dbReference>
<name>A0ABW9MYG4_9FIRM</name>
<dbReference type="InterPro" id="IPR053924">
    <property type="entry name" value="RecX_HTH_2nd"/>
</dbReference>
<feature type="domain" description="RecX first three-helical" evidence="8">
    <location>
        <begin position="59"/>
        <end position="98"/>
    </location>
</feature>
<comment type="caution">
    <text evidence="9">The sequence shown here is derived from an EMBL/GenBank/DDBJ whole genome shotgun (WGS) entry which is preliminary data.</text>
</comment>
<dbReference type="Proteomes" id="UP001637993">
    <property type="component" value="Unassembled WGS sequence"/>
</dbReference>
<evidence type="ECO:0000256" key="1">
    <source>
        <dbReference type="ARBA" id="ARBA00004496"/>
    </source>
</evidence>
<dbReference type="Pfam" id="PF21982">
    <property type="entry name" value="RecX_HTH1"/>
    <property type="match status" value="1"/>
</dbReference>
<feature type="domain" description="RecX second three-helical" evidence="6">
    <location>
        <begin position="105"/>
        <end position="145"/>
    </location>
</feature>
<dbReference type="PANTHER" id="PTHR33602:SF1">
    <property type="entry name" value="REGULATORY PROTEIN RECX FAMILY PROTEIN"/>
    <property type="match status" value="1"/>
</dbReference>
<dbReference type="Pfam" id="PF02631">
    <property type="entry name" value="RecX_HTH2"/>
    <property type="match status" value="1"/>
</dbReference>
<accession>A0ABW9MYG4</accession>
<dbReference type="EMBL" id="JBGMEG010000001">
    <property type="protein sequence ID" value="MFO3716869.1"/>
    <property type="molecule type" value="Genomic_DNA"/>
</dbReference>
<organism evidence="9 10">
    <name type="scientific">Anaerococcus groningensis</name>
    <dbReference type="NCBI Taxonomy" id="3115616"/>
    <lineage>
        <taxon>Bacteria</taxon>
        <taxon>Bacillati</taxon>
        <taxon>Bacillota</taxon>
        <taxon>Tissierellia</taxon>
        <taxon>Tissierellales</taxon>
        <taxon>Peptoniphilaceae</taxon>
        <taxon>Anaerococcus</taxon>
    </lineage>
</organism>
<sequence>MIIEAIDYSDKYNLVILTISGEDFSISYDLYNDLLLNVDDELSFATYKEILADDEFNRAKNIALSKISYAQKTSFEVEKILKENDFSSDSIEKTIDFLNDYGILNDELYVKSYVSDKHNIARWAKNKISYSLKAKKINEDLINTYLDQISDEDEYENAYNFAVKKARNDFSIESKQKVYRYLSGKGFDFDIINKVVGELFK</sequence>
<gene>
    <name evidence="5" type="primary">recX</name>
    <name evidence="9" type="ORF">AB9Q04_00720</name>
</gene>
<dbReference type="HAMAP" id="MF_01114">
    <property type="entry name" value="RecX"/>
    <property type="match status" value="1"/>
</dbReference>
<evidence type="ECO:0000256" key="5">
    <source>
        <dbReference type="HAMAP-Rule" id="MF_01114"/>
    </source>
</evidence>
<dbReference type="PANTHER" id="PTHR33602">
    <property type="entry name" value="REGULATORY PROTEIN RECX FAMILY PROTEIN"/>
    <property type="match status" value="1"/>
</dbReference>
<dbReference type="Gene3D" id="1.10.10.10">
    <property type="entry name" value="Winged helix-like DNA-binding domain superfamily/Winged helix DNA-binding domain"/>
    <property type="match status" value="3"/>
</dbReference>
<dbReference type="Pfam" id="PF21981">
    <property type="entry name" value="RecX_HTH3"/>
    <property type="match status" value="1"/>
</dbReference>
<dbReference type="RefSeq" id="WP_410023477.1">
    <property type="nucleotide sequence ID" value="NZ_JBGMEG010000001.1"/>
</dbReference>
<feature type="domain" description="RecX third three-helical" evidence="7">
    <location>
        <begin position="152"/>
        <end position="196"/>
    </location>
</feature>
<evidence type="ECO:0000313" key="10">
    <source>
        <dbReference type="Proteomes" id="UP001637993"/>
    </source>
</evidence>
<evidence type="ECO:0000259" key="8">
    <source>
        <dbReference type="Pfam" id="PF21982"/>
    </source>
</evidence>
<proteinExistence type="inferred from homology"/>
<evidence type="ECO:0000259" key="7">
    <source>
        <dbReference type="Pfam" id="PF21981"/>
    </source>
</evidence>
<evidence type="ECO:0000256" key="2">
    <source>
        <dbReference type="ARBA" id="ARBA00009695"/>
    </source>
</evidence>
<evidence type="ECO:0000313" key="9">
    <source>
        <dbReference type="EMBL" id="MFO3716869.1"/>
    </source>
</evidence>
<comment type="similarity">
    <text evidence="2 5">Belongs to the RecX family.</text>
</comment>
<evidence type="ECO:0000256" key="4">
    <source>
        <dbReference type="ARBA" id="ARBA00022490"/>
    </source>
</evidence>
<comment type="function">
    <text evidence="5">Modulates RecA activity.</text>
</comment>
<dbReference type="InterPro" id="IPR053926">
    <property type="entry name" value="RecX_HTH_1st"/>
</dbReference>
<dbReference type="InterPro" id="IPR053925">
    <property type="entry name" value="RecX_HTH_3rd"/>
</dbReference>
<keyword evidence="4 5" id="KW-0963">Cytoplasm</keyword>
<protein>
    <recommendedName>
        <fullName evidence="3 5">Regulatory protein RecX</fullName>
    </recommendedName>
</protein>
<evidence type="ECO:0000259" key="6">
    <source>
        <dbReference type="Pfam" id="PF02631"/>
    </source>
</evidence>
<comment type="subcellular location">
    <subcellularLocation>
        <location evidence="1 5">Cytoplasm</location>
    </subcellularLocation>
</comment>
<reference evidence="9 10" key="1">
    <citation type="journal article" date="2025" name="Anaerobe">
        <title>Description of Anaerococcus kampingiae sp. nov., Anaerococcus groningensis sp. nov., Anaerococcus martiniensis sp. nov., and Anaerococcus cruorum sp. nov., isolated from human clinical specimens.</title>
        <authorList>
            <person name="Boiten K.E."/>
            <person name="Meijer J."/>
            <person name="van Wezel E.M."/>
            <person name="Veloo A.C.M."/>
        </authorList>
    </citation>
    <scope>NUCLEOTIDE SEQUENCE [LARGE SCALE GENOMIC DNA]</scope>
    <source>
        <strain evidence="9 10">ENR1011</strain>
    </source>
</reference>